<feature type="domain" description="Major facilitator superfamily (MFS) profile" evidence="6">
    <location>
        <begin position="55"/>
        <end position="456"/>
    </location>
</feature>
<feature type="transmembrane region" description="Helical" evidence="5">
    <location>
        <begin position="305"/>
        <end position="326"/>
    </location>
</feature>
<feature type="transmembrane region" description="Helical" evidence="5">
    <location>
        <begin position="231"/>
        <end position="251"/>
    </location>
</feature>
<evidence type="ECO:0000256" key="3">
    <source>
        <dbReference type="ARBA" id="ARBA00022989"/>
    </source>
</evidence>
<dbReference type="InterPro" id="IPR011701">
    <property type="entry name" value="MFS"/>
</dbReference>
<feature type="transmembrane region" description="Helical" evidence="5">
    <location>
        <begin position="398"/>
        <end position="418"/>
    </location>
</feature>
<evidence type="ECO:0000259" key="6">
    <source>
        <dbReference type="PROSITE" id="PS50850"/>
    </source>
</evidence>
<dbReference type="InterPro" id="IPR036259">
    <property type="entry name" value="MFS_trans_sf"/>
</dbReference>
<comment type="caution">
    <text evidence="7">The sequence shown here is derived from an EMBL/GenBank/DDBJ whole genome shotgun (WGS) entry which is preliminary data.</text>
</comment>
<dbReference type="PANTHER" id="PTHR23501:SF102">
    <property type="entry name" value="DRUG TRANSPORTER, PUTATIVE (AFU_ORTHOLOGUE AFUA_3G08530)-RELATED"/>
    <property type="match status" value="1"/>
</dbReference>
<feature type="transmembrane region" description="Helical" evidence="5">
    <location>
        <begin position="54"/>
        <end position="77"/>
    </location>
</feature>
<dbReference type="PROSITE" id="PS50850">
    <property type="entry name" value="MFS"/>
    <property type="match status" value="1"/>
</dbReference>
<reference evidence="7 8" key="1">
    <citation type="submission" date="2024-02" db="EMBL/GenBank/DDBJ databases">
        <title>A draft genome for the cacao thread blight pathogen Marasmius crinis-equi.</title>
        <authorList>
            <person name="Cohen S.P."/>
            <person name="Baruah I.K."/>
            <person name="Amoako-Attah I."/>
            <person name="Bukari Y."/>
            <person name="Meinhardt L.W."/>
            <person name="Bailey B.A."/>
        </authorList>
    </citation>
    <scope>NUCLEOTIDE SEQUENCE [LARGE SCALE GENOMIC DNA]</scope>
    <source>
        <strain evidence="7 8">GH-76</strain>
    </source>
</reference>
<keyword evidence="4 5" id="KW-0472">Membrane</keyword>
<evidence type="ECO:0000256" key="5">
    <source>
        <dbReference type="SAM" id="Phobius"/>
    </source>
</evidence>
<accession>A0ABR3ESY2</accession>
<dbReference type="CDD" id="cd17502">
    <property type="entry name" value="MFS_Azr1_MDR_like"/>
    <property type="match status" value="1"/>
</dbReference>
<feature type="transmembrane region" description="Helical" evidence="5">
    <location>
        <begin position="200"/>
        <end position="219"/>
    </location>
</feature>
<evidence type="ECO:0000256" key="4">
    <source>
        <dbReference type="ARBA" id="ARBA00023136"/>
    </source>
</evidence>
<protein>
    <recommendedName>
        <fullName evidence="6">Major facilitator superfamily (MFS) profile domain-containing protein</fullName>
    </recommendedName>
</protein>
<evidence type="ECO:0000256" key="2">
    <source>
        <dbReference type="ARBA" id="ARBA00022692"/>
    </source>
</evidence>
<dbReference type="EMBL" id="JBAHYK010002042">
    <property type="protein sequence ID" value="KAL0566008.1"/>
    <property type="molecule type" value="Genomic_DNA"/>
</dbReference>
<dbReference type="InterPro" id="IPR020846">
    <property type="entry name" value="MFS_dom"/>
</dbReference>
<keyword evidence="2 5" id="KW-0812">Transmembrane</keyword>
<feature type="transmembrane region" description="Helical" evidence="5">
    <location>
        <begin position="333"/>
        <end position="352"/>
    </location>
</feature>
<sequence length="456" mass="49056">MNHADSDTTCEVAQIQVLPREERASNETIAQDDMKQLHWRELEVQQLPHNNIPVVFTGLMLLVFLAAMDQTIVATALPTIVEDLGGGDAYSWAGTAYLLSGACLTPLNGKLAASVAFPYDIIGRKILLYFFIVMFLVGSALCGASRTFLMFIISRAVQGIGGGGLNQLMNIVLGDIVSLEDRPKYGGVTGKSFIQHLHEFDFLGLILIMSGVVCLLVGFQFGQSDWGKPQAYGLVAAAAVLLIGGCINELYTKKSPVIPPRLFKTRTTTAILGSGSIHMFVFLMATYFLPAYFQALGSSAVASGIKMLPFSLVASIVSFTSGQVVAKTGRYRPVMWTGFVFMTLGFGLMIQLDDTSSHVEQEMYIFVAALGAGCFFQIPTVALQACMPLAQMATSTTAFILVRALSGSIGLSVGNVIFANALRSRLLEDAPDYEGAHKSIGELANQLKELGSIEVD</sequence>
<keyword evidence="8" id="KW-1185">Reference proteome</keyword>
<evidence type="ECO:0000313" key="7">
    <source>
        <dbReference type="EMBL" id="KAL0566008.1"/>
    </source>
</evidence>
<proteinExistence type="predicted"/>
<dbReference type="Proteomes" id="UP001465976">
    <property type="component" value="Unassembled WGS sequence"/>
</dbReference>
<evidence type="ECO:0000256" key="1">
    <source>
        <dbReference type="ARBA" id="ARBA00004141"/>
    </source>
</evidence>
<gene>
    <name evidence="7" type="ORF">V5O48_016002</name>
</gene>
<feature type="transmembrane region" description="Helical" evidence="5">
    <location>
        <begin position="127"/>
        <end position="153"/>
    </location>
</feature>
<dbReference type="PANTHER" id="PTHR23501">
    <property type="entry name" value="MAJOR FACILITATOR SUPERFAMILY"/>
    <property type="match status" value="1"/>
</dbReference>
<dbReference type="SUPFAM" id="SSF103473">
    <property type="entry name" value="MFS general substrate transporter"/>
    <property type="match status" value="1"/>
</dbReference>
<dbReference type="Pfam" id="PF07690">
    <property type="entry name" value="MFS_1"/>
    <property type="match status" value="1"/>
</dbReference>
<comment type="subcellular location">
    <subcellularLocation>
        <location evidence="1">Membrane</location>
        <topology evidence="1">Multi-pass membrane protein</topology>
    </subcellularLocation>
</comment>
<organism evidence="7 8">
    <name type="scientific">Marasmius crinis-equi</name>
    <dbReference type="NCBI Taxonomy" id="585013"/>
    <lineage>
        <taxon>Eukaryota</taxon>
        <taxon>Fungi</taxon>
        <taxon>Dikarya</taxon>
        <taxon>Basidiomycota</taxon>
        <taxon>Agaricomycotina</taxon>
        <taxon>Agaricomycetes</taxon>
        <taxon>Agaricomycetidae</taxon>
        <taxon>Agaricales</taxon>
        <taxon>Marasmiineae</taxon>
        <taxon>Marasmiaceae</taxon>
        <taxon>Marasmius</taxon>
    </lineage>
</organism>
<keyword evidence="3 5" id="KW-1133">Transmembrane helix</keyword>
<feature type="transmembrane region" description="Helical" evidence="5">
    <location>
        <begin position="271"/>
        <end position="293"/>
    </location>
</feature>
<name>A0ABR3ESY2_9AGAR</name>
<dbReference type="Gene3D" id="1.20.1250.20">
    <property type="entry name" value="MFS general substrate transporter like domains"/>
    <property type="match status" value="2"/>
</dbReference>
<evidence type="ECO:0000313" key="8">
    <source>
        <dbReference type="Proteomes" id="UP001465976"/>
    </source>
</evidence>
<feature type="transmembrane region" description="Helical" evidence="5">
    <location>
        <begin position="364"/>
        <end position="386"/>
    </location>
</feature>